<evidence type="ECO:0000256" key="6">
    <source>
        <dbReference type="SAM" id="Phobius"/>
    </source>
</evidence>
<feature type="transmembrane region" description="Helical" evidence="6">
    <location>
        <begin position="102"/>
        <end position="122"/>
    </location>
</feature>
<feature type="transmembrane region" description="Helical" evidence="6">
    <location>
        <begin position="343"/>
        <end position="366"/>
    </location>
</feature>
<feature type="transmembrane region" description="Helical" evidence="6">
    <location>
        <begin position="280"/>
        <end position="300"/>
    </location>
</feature>
<dbReference type="InterPro" id="IPR004752">
    <property type="entry name" value="AmpG_permease/AT-1"/>
</dbReference>
<feature type="transmembrane region" description="Helical" evidence="6">
    <location>
        <begin position="306"/>
        <end position="331"/>
    </location>
</feature>
<dbReference type="EMBL" id="JAUEMJ010000011">
    <property type="protein sequence ID" value="MDN3243130.1"/>
    <property type="molecule type" value="Genomic_DNA"/>
</dbReference>
<dbReference type="Proteomes" id="UP001171902">
    <property type="component" value="Unassembled WGS sequence"/>
</dbReference>
<evidence type="ECO:0000256" key="5">
    <source>
        <dbReference type="ARBA" id="ARBA00023136"/>
    </source>
</evidence>
<feature type="transmembrane region" description="Helical" evidence="6">
    <location>
        <begin position="372"/>
        <end position="392"/>
    </location>
</feature>
<protein>
    <submittedName>
        <fullName evidence="8">MFS transporter</fullName>
    </submittedName>
</protein>
<comment type="subcellular location">
    <subcellularLocation>
        <location evidence="1">Cell membrane</location>
        <topology evidence="1">Multi-pass membrane protein</topology>
    </subcellularLocation>
</comment>
<feature type="transmembrane region" description="Helical" evidence="6">
    <location>
        <begin position="213"/>
        <end position="234"/>
    </location>
</feature>
<accession>A0ABT7YWW1</accession>
<dbReference type="InterPro" id="IPR020846">
    <property type="entry name" value="MFS_dom"/>
</dbReference>
<dbReference type="InterPro" id="IPR036259">
    <property type="entry name" value="MFS_trans_sf"/>
</dbReference>
<dbReference type="Gene3D" id="1.20.1250.20">
    <property type="entry name" value="MFS general substrate transporter like domains"/>
    <property type="match status" value="2"/>
</dbReference>
<evidence type="ECO:0000256" key="3">
    <source>
        <dbReference type="ARBA" id="ARBA00022692"/>
    </source>
</evidence>
<evidence type="ECO:0000313" key="9">
    <source>
        <dbReference type="Proteomes" id="UP001171902"/>
    </source>
</evidence>
<keyword evidence="4 6" id="KW-1133">Transmembrane helix</keyword>
<sequence length="402" mass="41248">MSGNRQTHVLLAGLWTSQWLAPSFLGMGGLATILYQQHVPLERLAVFQALTLIGLARFLWAPLIDRFGSRRSGHYRSWLLVAQPAMALATAGLIALDPVADLTAVTAVVIVMWVLMGVQDIATDALSIRLLDTAGRGVANGVQTAAGFLGTLLGSGAVLLVYDRWGWAPALLTLTAGTLLPLAQILRFKEPPPRSRGRSGFGSLPSLLRTPGVAPWALVLLPLMWAGTGVYFAVLNPMLVDLGWSLTRIGLVVTVLGSLAAIAGGLAAGPITARTGPRRALVLFGVAQAAAVTGLFAPASGNGEPVVVAAVVAAIHLTYAAAVTAVTAVCMELARPASAGGDYTAVTTIGTAVALGTGAAATAAAGALGYPAVLTVSILLLAIGIAATFLWHPEQKAPPSTR</sequence>
<feature type="transmembrane region" description="Helical" evidence="6">
    <location>
        <begin position="142"/>
        <end position="162"/>
    </location>
</feature>
<proteinExistence type="predicted"/>
<dbReference type="PROSITE" id="PS50850">
    <property type="entry name" value="MFS"/>
    <property type="match status" value="1"/>
</dbReference>
<evidence type="ECO:0000313" key="8">
    <source>
        <dbReference type="EMBL" id="MDN3243130.1"/>
    </source>
</evidence>
<comment type="caution">
    <text evidence="8">The sequence shown here is derived from an EMBL/GenBank/DDBJ whole genome shotgun (WGS) entry which is preliminary data.</text>
</comment>
<name>A0ABT7YWW1_9ACTN</name>
<evidence type="ECO:0000256" key="1">
    <source>
        <dbReference type="ARBA" id="ARBA00004651"/>
    </source>
</evidence>
<reference evidence="8" key="1">
    <citation type="submission" date="2023-06" db="EMBL/GenBank/DDBJ databases">
        <title>Gycomyces niveus sp.nov., a novel actinomycete isolated from soil in Shouguang.</title>
        <authorList>
            <person name="Yang X."/>
            <person name="Zhao J."/>
        </authorList>
    </citation>
    <scope>NUCLEOTIDE SEQUENCE</scope>
    <source>
        <strain evidence="8">NEAU C2</strain>
    </source>
</reference>
<feature type="transmembrane region" description="Helical" evidence="6">
    <location>
        <begin position="44"/>
        <end position="63"/>
    </location>
</feature>
<feature type="transmembrane region" description="Helical" evidence="6">
    <location>
        <begin position="168"/>
        <end position="188"/>
    </location>
</feature>
<dbReference type="Pfam" id="PF07690">
    <property type="entry name" value="MFS_1"/>
    <property type="match status" value="1"/>
</dbReference>
<feature type="transmembrane region" description="Helical" evidence="6">
    <location>
        <begin position="246"/>
        <end position="268"/>
    </location>
</feature>
<keyword evidence="9" id="KW-1185">Reference proteome</keyword>
<evidence type="ECO:0000259" key="7">
    <source>
        <dbReference type="PROSITE" id="PS50850"/>
    </source>
</evidence>
<feature type="transmembrane region" description="Helical" evidence="6">
    <location>
        <begin position="75"/>
        <end position="96"/>
    </location>
</feature>
<feature type="domain" description="Major facilitator superfamily (MFS) profile" evidence="7">
    <location>
        <begin position="1"/>
        <end position="396"/>
    </location>
</feature>
<gene>
    <name evidence="8" type="ORF">QWI33_25635</name>
</gene>
<dbReference type="PANTHER" id="PTHR12778">
    <property type="entry name" value="SOLUTE CARRIER FAMILY 33 ACETYL-COA TRANSPORTER -RELATED"/>
    <property type="match status" value="1"/>
</dbReference>
<evidence type="ECO:0000256" key="2">
    <source>
        <dbReference type="ARBA" id="ARBA00022448"/>
    </source>
</evidence>
<keyword evidence="3 6" id="KW-0812">Transmembrane</keyword>
<organism evidence="8 9">
    <name type="scientific">Glycomyces tritici</name>
    <dbReference type="NCBI Taxonomy" id="2665176"/>
    <lineage>
        <taxon>Bacteria</taxon>
        <taxon>Bacillati</taxon>
        <taxon>Actinomycetota</taxon>
        <taxon>Actinomycetes</taxon>
        <taxon>Glycomycetales</taxon>
        <taxon>Glycomycetaceae</taxon>
        <taxon>Glycomyces</taxon>
    </lineage>
</organism>
<dbReference type="PANTHER" id="PTHR12778:SF10">
    <property type="entry name" value="MAJOR FACILITATOR SUPERFAMILY DOMAIN-CONTAINING PROTEIN 3"/>
    <property type="match status" value="1"/>
</dbReference>
<dbReference type="SUPFAM" id="SSF103473">
    <property type="entry name" value="MFS general substrate transporter"/>
    <property type="match status" value="1"/>
</dbReference>
<dbReference type="RefSeq" id="WP_289959689.1">
    <property type="nucleotide sequence ID" value="NZ_JAUEMJ010000011.1"/>
</dbReference>
<keyword evidence="5 6" id="KW-0472">Membrane</keyword>
<dbReference type="InterPro" id="IPR011701">
    <property type="entry name" value="MFS"/>
</dbReference>
<keyword evidence="2" id="KW-0813">Transport</keyword>
<evidence type="ECO:0000256" key="4">
    <source>
        <dbReference type="ARBA" id="ARBA00022989"/>
    </source>
</evidence>